<comment type="caution">
    <text evidence="1">The sequence shown here is derived from an EMBL/GenBank/DDBJ whole genome shotgun (WGS) entry which is preliminary data.</text>
</comment>
<evidence type="ECO:0000313" key="1">
    <source>
        <dbReference type="EMBL" id="KAI5354942.1"/>
    </source>
</evidence>
<name>A0AAD4ZVJ2_PRUDU</name>
<sequence>MKVFLLKFSDKNQKAEEFELIFSRSLCIKGEFYSFEIHHGGVVQDEVYKGGTLCYLDNCVDDYLSLLDLRKIGIALGYEVDLTKKEIGLQIYCKMYDSNGETIVKFIDNDSVICEMVGCITSNRVLVLYYTNKKTSEKTWAQTSAEWPSLQSEEYNYGRFSEDHMKEVNEALDTDEHIVSLEDCEAAVDEEEEE</sequence>
<proteinExistence type="predicted"/>
<keyword evidence="2" id="KW-1185">Reference proteome</keyword>
<dbReference type="Proteomes" id="UP001054821">
    <property type="component" value="Chromosome 1"/>
</dbReference>
<accession>A0AAD4ZVJ2</accession>
<dbReference type="AlphaFoldDB" id="A0AAD4ZVJ2"/>
<gene>
    <name evidence="1" type="ORF">L3X38_007837</name>
</gene>
<evidence type="ECO:0000313" key="2">
    <source>
        <dbReference type="Proteomes" id="UP001054821"/>
    </source>
</evidence>
<dbReference type="EMBL" id="JAJFAZ020000001">
    <property type="protein sequence ID" value="KAI5354942.1"/>
    <property type="molecule type" value="Genomic_DNA"/>
</dbReference>
<organism evidence="1 2">
    <name type="scientific">Prunus dulcis</name>
    <name type="common">Almond</name>
    <name type="synonym">Amygdalus dulcis</name>
    <dbReference type="NCBI Taxonomy" id="3755"/>
    <lineage>
        <taxon>Eukaryota</taxon>
        <taxon>Viridiplantae</taxon>
        <taxon>Streptophyta</taxon>
        <taxon>Embryophyta</taxon>
        <taxon>Tracheophyta</taxon>
        <taxon>Spermatophyta</taxon>
        <taxon>Magnoliopsida</taxon>
        <taxon>eudicotyledons</taxon>
        <taxon>Gunneridae</taxon>
        <taxon>Pentapetalae</taxon>
        <taxon>rosids</taxon>
        <taxon>fabids</taxon>
        <taxon>Rosales</taxon>
        <taxon>Rosaceae</taxon>
        <taxon>Amygdaloideae</taxon>
        <taxon>Amygdaleae</taxon>
        <taxon>Prunus</taxon>
    </lineage>
</organism>
<protein>
    <submittedName>
        <fullName evidence="1">Uncharacterized protein</fullName>
    </submittedName>
</protein>
<reference evidence="1 2" key="1">
    <citation type="journal article" date="2022" name="G3 (Bethesda)">
        <title>Whole-genome sequence and methylome profiling of the almond [Prunus dulcis (Mill.) D.A. Webb] cultivar 'Nonpareil'.</title>
        <authorList>
            <person name="D'Amico-Willman K.M."/>
            <person name="Ouma W.Z."/>
            <person name="Meulia T."/>
            <person name="Sideli G.M."/>
            <person name="Gradziel T.M."/>
            <person name="Fresnedo-Ramirez J."/>
        </authorList>
    </citation>
    <scope>NUCLEOTIDE SEQUENCE [LARGE SCALE GENOMIC DNA]</scope>
    <source>
        <strain evidence="1">Clone GOH B32 T37-40</strain>
    </source>
</reference>